<comment type="caution">
    <text evidence="2">The sequence shown here is derived from an EMBL/GenBank/DDBJ whole genome shotgun (WGS) entry which is preliminary data.</text>
</comment>
<keyword evidence="1" id="KW-1133">Transmembrane helix</keyword>
<keyword evidence="1" id="KW-0472">Membrane</keyword>
<proteinExistence type="predicted"/>
<dbReference type="Proteomes" id="UP000439022">
    <property type="component" value="Unassembled WGS sequence"/>
</dbReference>
<keyword evidence="1" id="KW-0812">Transmembrane</keyword>
<dbReference type="InterPro" id="IPR020017">
    <property type="entry name" value="XapX_domain"/>
</dbReference>
<feature type="transmembrane region" description="Helical" evidence="1">
    <location>
        <begin position="30"/>
        <end position="48"/>
    </location>
</feature>
<gene>
    <name evidence="2" type="ORF">GJR96_16170</name>
</gene>
<accession>A0A6A8GKE3</accession>
<dbReference type="EMBL" id="WKJO01000002">
    <property type="protein sequence ID" value="MRX23486.1"/>
    <property type="molecule type" value="Genomic_DNA"/>
</dbReference>
<dbReference type="RefSeq" id="WP_151164400.1">
    <property type="nucleotide sequence ID" value="NZ_WKJO01000002.1"/>
</dbReference>
<reference evidence="2 3" key="1">
    <citation type="submission" date="2019-11" db="EMBL/GenBank/DDBJ databases">
        <title>Whole genome sequence of Haloferax sp. MBLA0076.</title>
        <authorList>
            <person name="Seo M.-J."/>
            <person name="Cho E.-S."/>
        </authorList>
    </citation>
    <scope>NUCLEOTIDE SEQUENCE [LARGE SCALE GENOMIC DNA]</scope>
    <source>
        <strain evidence="2 3">MBLA0076</strain>
    </source>
</reference>
<evidence type="ECO:0000313" key="2">
    <source>
        <dbReference type="EMBL" id="MRX23486.1"/>
    </source>
</evidence>
<organism evidence="2 3">
    <name type="scientific">Haloferax litoreum</name>
    <dbReference type="NCBI Taxonomy" id="2666140"/>
    <lineage>
        <taxon>Archaea</taxon>
        <taxon>Methanobacteriati</taxon>
        <taxon>Methanobacteriota</taxon>
        <taxon>Stenosarchaea group</taxon>
        <taxon>Halobacteria</taxon>
        <taxon>Halobacteriales</taxon>
        <taxon>Haloferacaceae</taxon>
        <taxon>Haloferax</taxon>
    </lineage>
</organism>
<keyword evidence="3" id="KW-1185">Reference proteome</keyword>
<evidence type="ECO:0000313" key="3">
    <source>
        <dbReference type="Proteomes" id="UP000439022"/>
    </source>
</evidence>
<sequence length="65" mass="6698">MASQLVLALLAGVFAGALFSVIKIPIPAPPNLAGILGIIGIYLGYKGIEVLGFRIDISAVLTSLF</sequence>
<name>A0A6A8GKE3_9EURY</name>
<dbReference type="NCBIfam" id="TIGR03510">
    <property type="entry name" value="XapX"/>
    <property type="match status" value="1"/>
</dbReference>
<protein>
    <submittedName>
        <fullName evidence="2">DUF1427 family protein</fullName>
    </submittedName>
</protein>
<dbReference type="AlphaFoldDB" id="A0A6A8GKE3"/>
<evidence type="ECO:0000256" key="1">
    <source>
        <dbReference type="SAM" id="Phobius"/>
    </source>
</evidence>